<sequence>QRRKEMEDYGYNPNHDPTLPAMGAATGAAMTEDSSGYRGWGGTTATASNRKASTTLSGGMAGGVSDTTSQPGGYHSPGSPTMTDGHSSDPLMQTRRETMESDGIGALGAAPVAGAGRDIRRGPSNASSSYSAGDHSHHSADAPIPVGDGYGDQYGDYQAGPYDNGAYGAPQPIVRDVTARRNTRIEEPRVRPGQGNSGIAQNF</sequence>
<dbReference type="AlphaFoldDB" id="A0A9P4MCN5"/>
<proteinExistence type="predicted"/>
<feature type="region of interest" description="Disordered" evidence="1">
    <location>
        <begin position="1"/>
        <end position="203"/>
    </location>
</feature>
<dbReference type="Proteomes" id="UP000799772">
    <property type="component" value="Unassembled WGS sequence"/>
</dbReference>
<comment type="caution">
    <text evidence="2">The sequence shown here is derived from an EMBL/GenBank/DDBJ whole genome shotgun (WGS) entry which is preliminary data.</text>
</comment>
<evidence type="ECO:0000313" key="3">
    <source>
        <dbReference type="Proteomes" id="UP000799772"/>
    </source>
</evidence>
<protein>
    <submittedName>
        <fullName evidence="2">Uncharacterized protein</fullName>
    </submittedName>
</protein>
<dbReference type="OrthoDB" id="5411678at2759"/>
<keyword evidence="3" id="KW-1185">Reference proteome</keyword>
<evidence type="ECO:0000313" key="2">
    <source>
        <dbReference type="EMBL" id="KAF2100839.1"/>
    </source>
</evidence>
<name>A0A9P4MCN5_9PEZI</name>
<accession>A0A9P4MCN5</accession>
<gene>
    <name evidence="2" type="ORF">NA57DRAFT_37366</name>
</gene>
<evidence type="ECO:0000256" key="1">
    <source>
        <dbReference type="SAM" id="MobiDB-lite"/>
    </source>
</evidence>
<feature type="compositionally biased region" description="Low complexity" evidence="1">
    <location>
        <begin position="103"/>
        <end position="116"/>
    </location>
</feature>
<feature type="non-terminal residue" evidence="2">
    <location>
        <position position="1"/>
    </location>
</feature>
<feature type="compositionally biased region" description="Basic and acidic residues" evidence="1">
    <location>
        <begin position="177"/>
        <end position="190"/>
    </location>
</feature>
<feature type="compositionally biased region" description="Low complexity" evidence="1">
    <location>
        <begin position="21"/>
        <end position="31"/>
    </location>
</feature>
<feature type="compositionally biased region" description="Polar residues" evidence="1">
    <location>
        <begin position="43"/>
        <end position="57"/>
    </location>
</feature>
<dbReference type="EMBL" id="ML978124">
    <property type="protein sequence ID" value="KAF2100839.1"/>
    <property type="molecule type" value="Genomic_DNA"/>
</dbReference>
<reference evidence="2" key="1">
    <citation type="journal article" date="2020" name="Stud. Mycol.">
        <title>101 Dothideomycetes genomes: a test case for predicting lifestyles and emergence of pathogens.</title>
        <authorList>
            <person name="Haridas S."/>
            <person name="Albert R."/>
            <person name="Binder M."/>
            <person name="Bloem J."/>
            <person name="Labutti K."/>
            <person name="Salamov A."/>
            <person name="Andreopoulos B."/>
            <person name="Baker S."/>
            <person name="Barry K."/>
            <person name="Bills G."/>
            <person name="Bluhm B."/>
            <person name="Cannon C."/>
            <person name="Castanera R."/>
            <person name="Culley D."/>
            <person name="Daum C."/>
            <person name="Ezra D."/>
            <person name="Gonzalez J."/>
            <person name="Henrissat B."/>
            <person name="Kuo A."/>
            <person name="Liang C."/>
            <person name="Lipzen A."/>
            <person name="Lutzoni F."/>
            <person name="Magnuson J."/>
            <person name="Mondo S."/>
            <person name="Nolan M."/>
            <person name="Ohm R."/>
            <person name="Pangilinan J."/>
            <person name="Park H.-J."/>
            <person name="Ramirez L."/>
            <person name="Alfaro M."/>
            <person name="Sun H."/>
            <person name="Tritt A."/>
            <person name="Yoshinaga Y."/>
            <person name="Zwiers L.-H."/>
            <person name="Turgeon B."/>
            <person name="Goodwin S."/>
            <person name="Spatafora J."/>
            <person name="Crous P."/>
            <person name="Grigoriev I."/>
        </authorList>
    </citation>
    <scope>NUCLEOTIDE SEQUENCE</scope>
    <source>
        <strain evidence="2">CBS 133067</strain>
    </source>
</reference>
<feature type="compositionally biased region" description="Low complexity" evidence="1">
    <location>
        <begin position="151"/>
        <end position="163"/>
    </location>
</feature>
<organism evidence="2 3">
    <name type="scientific">Rhizodiscina lignyota</name>
    <dbReference type="NCBI Taxonomy" id="1504668"/>
    <lineage>
        <taxon>Eukaryota</taxon>
        <taxon>Fungi</taxon>
        <taxon>Dikarya</taxon>
        <taxon>Ascomycota</taxon>
        <taxon>Pezizomycotina</taxon>
        <taxon>Dothideomycetes</taxon>
        <taxon>Pleosporomycetidae</taxon>
        <taxon>Aulographales</taxon>
        <taxon>Rhizodiscinaceae</taxon>
        <taxon>Rhizodiscina</taxon>
    </lineage>
</organism>